<name>A0AAQ4CP19_9CREN</name>
<keyword evidence="1" id="KW-1133">Transmembrane helix</keyword>
<protein>
    <submittedName>
        <fullName evidence="2">Uncharacterized protein</fullName>
    </submittedName>
</protein>
<dbReference type="Proteomes" id="UP001319921">
    <property type="component" value="Chromosome"/>
</dbReference>
<dbReference type="EMBL" id="AP025226">
    <property type="protein sequence ID" value="BDB97550.1"/>
    <property type="molecule type" value="Genomic_DNA"/>
</dbReference>
<keyword evidence="3" id="KW-1185">Reference proteome</keyword>
<sequence length="54" mass="6160">MIIVEEILLIIGFLMLPYGIYEIIRSEADKVVKITLISISLVLFLIETIIVLIQ</sequence>
<dbReference type="KEGG" id="scas:SACC_05670"/>
<dbReference type="AlphaFoldDB" id="A0AAQ4CP19"/>
<feature type="transmembrane region" description="Helical" evidence="1">
    <location>
        <begin position="31"/>
        <end position="53"/>
    </location>
</feature>
<accession>A0AAQ4CP19</accession>
<evidence type="ECO:0000313" key="2">
    <source>
        <dbReference type="EMBL" id="BDB97550.1"/>
    </source>
</evidence>
<reference evidence="2 3" key="1">
    <citation type="journal article" date="2022" name="Microbiol. Resour. Announc.">
        <title>Complete Genome Sequence of the Hyperthermophilic and Acidophilic Archaeon Saccharolobus caldissimus Strain HS-3T.</title>
        <authorList>
            <person name="Sakai H.D."/>
            <person name="Kurosawa N."/>
        </authorList>
    </citation>
    <scope>NUCLEOTIDE SEQUENCE [LARGE SCALE GENOMIC DNA]</scope>
    <source>
        <strain evidence="2 3">JCM32116</strain>
    </source>
</reference>
<keyword evidence="1" id="KW-0812">Transmembrane</keyword>
<organism evidence="2 3">
    <name type="scientific">Saccharolobus caldissimus</name>
    <dbReference type="NCBI Taxonomy" id="1702097"/>
    <lineage>
        <taxon>Archaea</taxon>
        <taxon>Thermoproteota</taxon>
        <taxon>Thermoprotei</taxon>
        <taxon>Sulfolobales</taxon>
        <taxon>Sulfolobaceae</taxon>
        <taxon>Saccharolobus</taxon>
    </lineage>
</organism>
<gene>
    <name evidence="2" type="ORF">SACC_05670</name>
</gene>
<dbReference type="GeneID" id="68865297"/>
<proteinExistence type="predicted"/>
<evidence type="ECO:0000256" key="1">
    <source>
        <dbReference type="SAM" id="Phobius"/>
    </source>
</evidence>
<keyword evidence="1" id="KW-0472">Membrane</keyword>
<evidence type="ECO:0000313" key="3">
    <source>
        <dbReference type="Proteomes" id="UP001319921"/>
    </source>
</evidence>
<dbReference type="RefSeq" id="WP_229571539.1">
    <property type="nucleotide sequence ID" value="NZ_AP025226.1"/>
</dbReference>
<feature type="transmembrane region" description="Helical" evidence="1">
    <location>
        <begin position="6"/>
        <end position="24"/>
    </location>
</feature>